<dbReference type="AlphaFoldDB" id="A0A6J6QSC5"/>
<organism evidence="1">
    <name type="scientific">freshwater metagenome</name>
    <dbReference type="NCBI Taxonomy" id="449393"/>
    <lineage>
        <taxon>unclassified sequences</taxon>
        <taxon>metagenomes</taxon>
        <taxon>ecological metagenomes</taxon>
    </lineage>
</organism>
<dbReference type="InterPro" id="IPR029044">
    <property type="entry name" value="Nucleotide-diphossugar_trans"/>
</dbReference>
<accession>A0A6J6QSC5</accession>
<evidence type="ECO:0000313" key="1">
    <source>
        <dbReference type="EMBL" id="CAB4713769.1"/>
    </source>
</evidence>
<dbReference type="InterPro" id="IPR009080">
    <property type="entry name" value="tRNAsynth_Ia_anticodon-bd"/>
</dbReference>
<proteinExistence type="predicted"/>
<reference evidence="1" key="1">
    <citation type="submission" date="2020-05" db="EMBL/GenBank/DDBJ databases">
        <authorList>
            <person name="Chiriac C."/>
            <person name="Salcher M."/>
            <person name="Ghai R."/>
            <person name="Kavagutti S V."/>
        </authorList>
    </citation>
    <scope>NUCLEOTIDE SEQUENCE</scope>
</reference>
<dbReference type="Gene3D" id="3.90.550.10">
    <property type="entry name" value="Spore Coat Polysaccharide Biosynthesis Protein SpsA, Chain A"/>
    <property type="match status" value="1"/>
</dbReference>
<dbReference type="EMBL" id="CAEZXW010000111">
    <property type="protein sequence ID" value="CAB4713769.1"/>
    <property type="molecule type" value="Genomic_DNA"/>
</dbReference>
<dbReference type="SUPFAM" id="SSF53448">
    <property type="entry name" value="Nucleotide-diphospho-sugar transferases"/>
    <property type="match status" value="1"/>
</dbReference>
<dbReference type="GO" id="GO:0006418">
    <property type="term" value="P:tRNA aminoacylation for protein translation"/>
    <property type="evidence" value="ECO:0007669"/>
    <property type="project" value="InterPro"/>
</dbReference>
<name>A0A6J6QSC5_9ZZZZ</name>
<sequence length="302" mass="33621">MSEIPADVSALADLRVQAKANKDFALADQLRDQLLDLGWQIKDIPGSYELNPRSAYQIWKAFTEVPEVKINAPYLAIIKVDGWLADIQESTNALLTFSPSIEVVLIDVSGDTEVGVGVHELAKSPRVHEIHLGSDPGWGLVMRTAAEKFVAEFVVLMDPSTLLTSDPIPQLESAFADSTVVSAGWRGALVNTEDAWRSVDDKGSGEVDVLLGYFMAIRRESLLATEAPHPKAILYRNADLELSLLLREQGGRLIALDLPLEQRRHRGYHDSDPAIRERESKKNYDRILTKFRGRSEILSPRR</sequence>
<dbReference type="GO" id="GO:0005524">
    <property type="term" value="F:ATP binding"/>
    <property type="evidence" value="ECO:0007669"/>
    <property type="project" value="InterPro"/>
</dbReference>
<gene>
    <name evidence="1" type="ORF">UFOPK2593_01312</name>
</gene>
<dbReference type="GO" id="GO:0004812">
    <property type="term" value="F:aminoacyl-tRNA ligase activity"/>
    <property type="evidence" value="ECO:0007669"/>
    <property type="project" value="InterPro"/>
</dbReference>
<dbReference type="Gene3D" id="1.20.120.1910">
    <property type="entry name" value="Cysteine-tRNA ligase, C-terminal anti-codon recognition domain"/>
    <property type="match status" value="1"/>
</dbReference>
<protein>
    <submittedName>
        <fullName evidence="1">Unannotated protein</fullName>
    </submittedName>
</protein>
<dbReference type="SUPFAM" id="SSF47323">
    <property type="entry name" value="Anticodon-binding domain of a subclass of class I aminoacyl-tRNA synthetases"/>
    <property type="match status" value="1"/>
</dbReference>